<evidence type="ECO:0000313" key="4">
    <source>
        <dbReference type="Proteomes" id="UP001500729"/>
    </source>
</evidence>
<keyword evidence="2" id="KW-0472">Membrane</keyword>
<protein>
    <recommendedName>
        <fullName evidence="5">DUF4878 domain-containing protein</fullName>
    </recommendedName>
</protein>
<dbReference type="Proteomes" id="UP001500729">
    <property type="component" value="Unassembled WGS sequence"/>
</dbReference>
<evidence type="ECO:0000256" key="2">
    <source>
        <dbReference type="SAM" id="Phobius"/>
    </source>
</evidence>
<feature type="transmembrane region" description="Helical" evidence="2">
    <location>
        <begin position="102"/>
        <end position="124"/>
    </location>
</feature>
<keyword evidence="2" id="KW-1133">Transmembrane helix</keyword>
<feature type="compositionally biased region" description="Low complexity" evidence="1">
    <location>
        <begin position="44"/>
        <end position="59"/>
    </location>
</feature>
<name>A0ABN1DCB2_SACER</name>
<accession>A0ABN1DCB2</accession>
<evidence type="ECO:0008006" key="5">
    <source>
        <dbReference type="Google" id="ProtNLM"/>
    </source>
</evidence>
<reference evidence="3 4" key="1">
    <citation type="journal article" date="2019" name="Int. J. Syst. Evol. Microbiol.">
        <title>The Global Catalogue of Microorganisms (GCM) 10K type strain sequencing project: providing services to taxonomists for standard genome sequencing and annotation.</title>
        <authorList>
            <consortium name="The Broad Institute Genomics Platform"/>
            <consortium name="The Broad Institute Genome Sequencing Center for Infectious Disease"/>
            <person name="Wu L."/>
            <person name="Ma J."/>
        </authorList>
    </citation>
    <scope>NUCLEOTIDE SEQUENCE [LARGE SCALE GENOMIC DNA]</scope>
    <source>
        <strain evidence="3 4">JCM 10303</strain>
    </source>
</reference>
<keyword evidence="2" id="KW-0812">Transmembrane</keyword>
<sequence>MTYPPQQPGPGGWGQQPAGGGIPAQGPQQPPQQQPAWYGNQHTGWGQPGQQAQPTQQVPAFGQQTPPQAPDWGGEFGPGSWIQEPGGFADVEPPRRKSKLPWILGGAGAVVVAGGVAAGLFYFMGGGPGEARPAAQAVVDKVNAHDFAWLADNLCQANHQQLKSALNQLEPWQFDIRLGQVTEQGDQATAKISGTYVEDGVAHPVEQTMGLSVEDGQWKLCKLEQ</sequence>
<organism evidence="3 4">
    <name type="scientific">Saccharopolyspora erythraea</name>
    <name type="common">Streptomyces erythraeus</name>
    <dbReference type="NCBI Taxonomy" id="1836"/>
    <lineage>
        <taxon>Bacteria</taxon>
        <taxon>Bacillati</taxon>
        <taxon>Actinomycetota</taxon>
        <taxon>Actinomycetes</taxon>
        <taxon>Pseudonocardiales</taxon>
        <taxon>Pseudonocardiaceae</taxon>
        <taxon>Saccharopolyspora</taxon>
    </lineage>
</organism>
<comment type="caution">
    <text evidence="3">The sequence shown here is derived from an EMBL/GenBank/DDBJ whole genome shotgun (WGS) entry which is preliminary data.</text>
</comment>
<feature type="region of interest" description="Disordered" evidence="1">
    <location>
        <begin position="1"/>
        <end position="93"/>
    </location>
</feature>
<gene>
    <name evidence="3" type="ORF">GCM10009533_43520</name>
</gene>
<feature type="compositionally biased region" description="Gly residues" evidence="1">
    <location>
        <begin position="9"/>
        <end position="23"/>
    </location>
</feature>
<evidence type="ECO:0000313" key="3">
    <source>
        <dbReference type="EMBL" id="GAA0539676.1"/>
    </source>
</evidence>
<evidence type="ECO:0000256" key="1">
    <source>
        <dbReference type="SAM" id="MobiDB-lite"/>
    </source>
</evidence>
<keyword evidence="4" id="KW-1185">Reference proteome</keyword>
<dbReference type="RefSeq" id="WP_009945873.1">
    <property type="nucleotide sequence ID" value="NZ_BAAAGS010000030.1"/>
</dbReference>
<dbReference type="EMBL" id="BAAAGS010000030">
    <property type="protein sequence ID" value="GAA0539676.1"/>
    <property type="molecule type" value="Genomic_DNA"/>
</dbReference>
<proteinExistence type="predicted"/>